<name>A0A839ACN6_9HYPH</name>
<organism evidence="1 2">
    <name type="scientific">Stappia albiluteola</name>
    <dbReference type="NCBI Taxonomy" id="2758565"/>
    <lineage>
        <taxon>Bacteria</taxon>
        <taxon>Pseudomonadati</taxon>
        <taxon>Pseudomonadota</taxon>
        <taxon>Alphaproteobacteria</taxon>
        <taxon>Hyphomicrobiales</taxon>
        <taxon>Stappiaceae</taxon>
        <taxon>Stappia</taxon>
    </lineage>
</organism>
<sequence length="247" mass="27400">MDRVGRLSPFLFLGLVALLGAAVLAIFFVARSEDVPSAERLAAPDVRIEAEVEPIADPSLLDPSPFHPDRFHIVFAGHPADLCAEIAQSGVPMSDWSADPLRQGSWQCSSELVPLGSADGRGRQSSLFVSLRGTVEEQLDFLRIKLNGDNPQTVPLAKVTLGHILRSTAVRYGWDWPDELYRAIDQGRAIELMQRGVRLSVHRENPGLTNEADPVLRLNVVMDFPESRLRNTGRGFEPFSWQKPIDR</sequence>
<dbReference type="Proteomes" id="UP000541109">
    <property type="component" value="Unassembled WGS sequence"/>
</dbReference>
<gene>
    <name evidence="1" type="ORF">H2509_07155</name>
</gene>
<comment type="caution">
    <text evidence="1">The sequence shown here is derived from an EMBL/GenBank/DDBJ whole genome shotgun (WGS) entry which is preliminary data.</text>
</comment>
<dbReference type="EMBL" id="JACFXV010000043">
    <property type="protein sequence ID" value="MBA5776906.1"/>
    <property type="molecule type" value="Genomic_DNA"/>
</dbReference>
<dbReference type="RefSeq" id="WP_182163690.1">
    <property type="nucleotide sequence ID" value="NZ_JACFXV010000043.1"/>
</dbReference>
<dbReference type="InterPro" id="IPR046071">
    <property type="entry name" value="DUF6030"/>
</dbReference>
<evidence type="ECO:0000313" key="2">
    <source>
        <dbReference type="Proteomes" id="UP000541109"/>
    </source>
</evidence>
<accession>A0A839ACN6</accession>
<reference evidence="1 2" key="1">
    <citation type="submission" date="2020-07" db="EMBL/GenBank/DDBJ databases">
        <title>Stappia sp., F7233, whole genome shotgun sequencing project.</title>
        <authorList>
            <person name="Jiang S."/>
            <person name="Liu Z.W."/>
            <person name="Du Z.J."/>
        </authorList>
    </citation>
    <scope>NUCLEOTIDE SEQUENCE [LARGE SCALE GENOMIC DNA]</scope>
    <source>
        <strain evidence="1 2">F7233</strain>
    </source>
</reference>
<dbReference type="AlphaFoldDB" id="A0A839ACN6"/>
<evidence type="ECO:0000313" key="1">
    <source>
        <dbReference type="EMBL" id="MBA5776906.1"/>
    </source>
</evidence>
<protein>
    <submittedName>
        <fullName evidence="1">Uncharacterized protein</fullName>
    </submittedName>
</protein>
<dbReference type="Pfam" id="PF19495">
    <property type="entry name" value="DUF6030"/>
    <property type="match status" value="1"/>
</dbReference>
<proteinExistence type="predicted"/>
<keyword evidence="2" id="KW-1185">Reference proteome</keyword>